<protein>
    <submittedName>
        <fullName evidence="2">Transcriptional regulator with XRE-family HTH domain</fullName>
    </submittedName>
</protein>
<dbReference type="GO" id="GO:0003677">
    <property type="term" value="F:DNA binding"/>
    <property type="evidence" value="ECO:0007669"/>
    <property type="project" value="InterPro"/>
</dbReference>
<keyword evidence="3" id="KW-1185">Reference proteome</keyword>
<dbReference type="SUPFAM" id="SSF47413">
    <property type="entry name" value="lambda repressor-like DNA-binding domains"/>
    <property type="match status" value="1"/>
</dbReference>
<dbReference type="Pfam" id="PF13560">
    <property type="entry name" value="HTH_31"/>
    <property type="match status" value="1"/>
</dbReference>
<dbReference type="InterPro" id="IPR001387">
    <property type="entry name" value="Cro/C1-type_HTH"/>
</dbReference>
<dbReference type="InterPro" id="IPR010982">
    <property type="entry name" value="Lambda_DNA-bd_dom_sf"/>
</dbReference>
<proteinExistence type="predicted"/>
<gene>
    <name evidence="2" type="ORF">FHR34_002771</name>
</gene>
<dbReference type="Pfam" id="PF19054">
    <property type="entry name" value="DUF5753"/>
    <property type="match status" value="1"/>
</dbReference>
<accession>A0A7W7R1P5</accession>
<dbReference type="PROSITE" id="PS50943">
    <property type="entry name" value="HTH_CROC1"/>
    <property type="match status" value="1"/>
</dbReference>
<dbReference type="InterPro" id="IPR043917">
    <property type="entry name" value="DUF5753"/>
</dbReference>
<reference evidence="2 3" key="1">
    <citation type="submission" date="2020-08" db="EMBL/GenBank/DDBJ databases">
        <title>Sequencing the genomes of 1000 actinobacteria strains.</title>
        <authorList>
            <person name="Klenk H.-P."/>
        </authorList>
    </citation>
    <scope>NUCLEOTIDE SEQUENCE [LARGE SCALE GENOMIC DNA]</scope>
    <source>
        <strain evidence="2 3">DSM 41654</strain>
    </source>
</reference>
<dbReference type="RefSeq" id="WP_184935827.1">
    <property type="nucleotide sequence ID" value="NZ_JACHJV010000001.1"/>
</dbReference>
<dbReference type="Gene3D" id="1.10.260.40">
    <property type="entry name" value="lambda repressor-like DNA-binding domains"/>
    <property type="match status" value="1"/>
</dbReference>
<dbReference type="CDD" id="cd00093">
    <property type="entry name" value="HTH_XRE"/>
    <property type="match status" value="1"/>
</dbReference>
<evidence type="ECO:0000259" key="1">
    <source>
        <dbReference type="PROSITE" id="PS50943"/>
    </source>
</evidence>
<evidence type="ECO:0000313" key="2">
    <source>
        <dbReference type="EMBL" id="MBB4923778.1"/>
    </source>
</evidence>
<evidence type="ECO:0000313" key="3">
    <source>
        <dbReference type="Proteomes" id="UP000540506"/>
    </source>
</evidence>
<dbReference type="Proteomes" id="UP000540506">
    <property type="component" value="Unassembled WGS sequence"/>
</dbReference>
<organism evidence="2 3">
    <name type="scientific">Kitasatospora kifunensis</name>
    <name type="common">Streptomyces kifunensis</name>
    <dbReference type="NCBI Taxonomy" id="58351"/>
    <lineage>
        <taxon>Bacteria</taxon>
        <taxon>Bacillati</taxon>
        <taxon>Actinomycetota</taxon>
        <taxon>Actinomycetes</taxon>
        <taxon>Kitasatosporales</taxon>
        <taxon>Streptomycetaceae</taxon>
        <taxon>Kitasatospora</taxon>
    </lineage>
</organism>
<comment type="caution">
    <text evidence="2">The sequence shown here is derived from an EMBL/GenBank/DDBJ whole genome shotgun (WGS) entry which is preliminary data.</text>
</comment>
<feature type="domain" description="HTH cro/C1-type" evidence="1">
    <location>
        <begin position="19"/>
        <end position="73"/>
    </location>
</feature>
<sequence>MTLSPEQLGQSKQELAATLKELRKRAGLSGARLAARCNMSQSKISRIENGKSPASLVDVEQILRTLEAPPEVLARVTELARLANTDWQSLRALRRKGLHHKQQELAGLESSSTEFRFFLLSMITGLLSTPEYIKASLAHLDGDQSKLIARKLSRQEVLYDTSKKFTFLLSEMAVRWPLIPAPAMAMQLDRLVSVSRLPNVRFGVIPLRGLMPVAPMDTFTVYDASLVTIETTSGVLALRDSKDVAMHLEAFAAMERFALFGGEMRSLLEQWSDDFRGSAQ</sequence>
<name>A0A7W7R1P5_KITKI</name>
<dbReference type="EMBL" id="JACHJV010000001">
    <property type="protein sequence ID" value="MBB4923778.1"/>
    <property type="molecule type" value="Genomic_DNA"/>
</dbReference>
<dbReference type="AlphaFoldDB" id="A0A7W7R1P5"/>
<dbReference type="SMART" id="SM00530">
    <property type="entry name" value="HTH_XRE"/>
    <property type="match status" value="1"/>
</dbReference>